<feature type="transmembrane region" description="Helical" evidence="2">
    <location>
        <begin position="54"/>
        <end position="78"/>
    </location>
</feature>
<keyword evidence="2" id="KW-1133">Transmembrane helix</keyword>
<organism evidence="3 4">
    <name type="scientific">Catenulispora subtropica</name>
    <dbReference type="NCBI Taxonomy" id="450798"/>
    <lineage>
        <taxon>Bacteria</taxon>
        <taxon>Bacillati</taxon>
        <taxon>Actinomycetota</taxon>
        <taxon>Actinomycetes</taxon>
        <taxon>Catenulisporales</taxon>
        <taxon>Catenulisporaceae</taxon>
        <taxon>Catenulispora</taxon>
    </lineage>
</organism>
<feature type="region of interest" description="Disordered" evidence="1">
    <location>
        <begin position="1"/>
        <end position="23"/>
    </location>
</feature>
<feature type="transmembrane region" description="Helical" evidence="2">
    <location>
        <begin position="133"/>
        <end position="155"/>
    </location>
</feature>
<protein>
    <recommendedName>
        <fullName evidence="5">Cytochrome b561 bacterial/Ni-hydrogenase domain-containing protein</fullName>
    </recommendedName>
</protein>
<evidence type="ECO:0000256" key="1">
    <source>
        <dbReference type="SAM" id="MobiDB-lite"/>
    </source>
</evidence>
<evidence type="ECO:0008006" key="5">
    <source>
        <dbReference type="Google" id="ProtNLM"/>
    </source>
</evidence>
<keyword evidence="2" id="KW-0812">Transmembrane</keyword>
<evidence type="ECO:0000313" key="3">
    <source>
        <dbReference type="EMBL" id="GAA2003533.1"/>
    </source>
</evidence>
<feature type="transmembrane region" description="Helical" evidence="2">
    <location>
        <begin position="26"/>
        <end position="48"/>
    </location>
</feature>
<dbReference type="RefSeq" id="WP_344662635.1">
    <property type="nucleotide sequence ID" value="NZ_BAAAQM010000078.1"/>
</dbReference>
<keyword evidence="2" id="KW-0472">Membrane</keyword>
<name>A0ABP5ENJ2_9ACTN</name>
<evidence type="ECO:0000256" key="2">
    <source>
        <dbReference type="SAM" id="Phobius"/>
    </source>
</evidence>
<dbReference type="Proteomes" id="UP001499854">
    <property type="component" value="Unassembled WGS sequence"/>
</dbReference>
<evidence type="ECO:0000313" key="4">
    <source>
        <dbReference type="Proteomes" id="UP001499854"/>
    </source>
</evidence>
<dbReference type="EMBL" id="BAAAQM010000078">
    <property type="protein sequence ID" value="GAA2003533.1"/>
    <property type="molecule type" value="Genomic_DNA"/>
</dbReference>
<reference evidence="4" key="1">
    <citation type="journal article" date="2019" name="Int. J. Syst. Evol. Microbiol.">
        <title>The Global Catalogue of Microorganisms (GCM) 10K type strain sequencing project: providing services to taxonomists for standard genome sequencing and annotation.</title>
        <authorList>
            <consortium name="The Broad Institute Genomics Platform"/>
            <consortium name="The Broad Institute Genome Sequencing Center for Infectious Disease"/>
            <person name="Wu L."/>
            <person name="Ma J."/>
        </authorList>
    </citation>
    <scope>NUCLEOTIDE SEQUENCE [LARGE SCALE GENOMIC DNA]</scope>
    <source>
        <strain evidence="4">JCM 16013</strain>
    </source>
</reference>
<sequence length="209" mass="22386">MSTSASIGPRRRSRAGGAGPEGNERLTAITGTVLLVLFAAEGVTILGLENLLYWHYFIGFLLVGPVCVKIVSTCYRFARYYTGHPAYVRKGPPMIVLRVLGPFVMLTSCAVMATGIALGFGKSTRVAGLPMLLLHKGFFVLWAGAMTIHVLAYLWRLPRLVAADVPLTRVRRTATAIGGSGLRWALTAVGLAGGLVFAMLAAHLASSWR</sequence>
<feature type="transmembrane region" description="Helical" evidence="2">
    <location>
        <begin position="99"/>
        <end position="121"/>
    </location>
</feature>
<feature type="transmembrane region" description="Helical" evidence="2">
    <location>
        <begin position="181"/>
        <end position="205"/>
    </location>
</feature>
<accession>A0ABP5ENJ2</accession>
<proteinExistence type="predicted"/>
<comment type="caution">
    <text evidence="3">The sequence shown here is derived from an EMBL/GenBank/DDBJ whole genome shotgun (WGS) entry which is preliminary data.</text>
</comment>
<gene>
    <name evidence="3" type="ORF">GCM10009838_82120</name>
</gene>
<keyword evidence="4" id="KW-1185">Reference proteome</keyword>